<accession>A0A8K0XPF0</accession>
<name>A0A8K0XPF0_9AGAR</name>
<proteinExistence type="predicted"/>
<evidence type="ECO:0000313" key="2">
    <source>
        <dbReference type="Proteomes" id="UP000813824"/>
    </source>
</evidence>
<dbReference type="EMBL" id="JAEVFJ010000018">
    <property type="protein sequence ID" value="KAH8099873.1"/>
    <property type="molecule type" value="Genomic_DNA"/>
</dbReference>
<keyword evidence="2" id="KW-1185">Reference proteome</keyword>
<organism evidence="1 2">
    <name type="scientific">Cristinia sonorae</name>
    <dbReference type="NCBI Taxonomy" id="1940300"/>
    <lineage>
        <taxon>Eukaryota</taxon>
        <taxon>Fungi</taxon>
        <taxon>Dikarya</taxon>
        <taxon>Basidiomycota</taxon>
        <taxon>Agaricomycotina</taxon>
        <taxon>Agaricomycetes</taxon>
        <taxon>Agaricomycetidae</taxon>
        <taxon>Agaricales</taxon>
        <taxon>Pleurotineae</taxon>
        <taxon>Stephanosporaceae</taxon>
        <taxon>Cristinia</taxon>
    </lineage>
</organism>
<evidence type="ECO:0000313" key="1">
    <source>
        <dbReference type="EMBL" id="KAH8099873.1"/>
    </source>
</evidence>
<sequence length="95" mass="10748">MANNGNQAASRVSSRYRLRLNNLLQRSYGSNALAWELAQERNGAWHAIVYISDVPYGEGRSYDRDEALEIAANVASRELYQELCERFGVTQFDGC</sequence>
<dbReference type="Proteomes" id="UP000813824">
    <property type="component" value="Unassembled WGS sequence"/>
</dbReference>
<protein>
    <recommendedName>
        <fullName evidence="3">DRBM domain-containing protein</fullName>
    </recommendedName>
</protein>
<gene>
    <name evidence="1" type="ORF">BXZ70DRAFT_1008847</name>
</gene>
<comment type="caution">
    <text evidence="1">The sequence shown here is derived from an EMBL/GenBank/DDBJ whole genome shotgun (WGS) entry which is preliminary data.</text>
</comment>
<evidence type="ECO:0008006" key="3">
    <source>
        <dbReference type="Google" id="ProtNLM"/>
    </source>
</evidence>
<reference evidence="1" key="1">
    <citation type="journal article" date="2021" name="New Phytol.">
        <title>Evolutionary innovations through gain and loss of genes in the ectomycorrhizal Boletales.</title>
        <authorList>
            <person name="Wu G."/>
            <person name="Miyauchi S."/>
            <person name="Morin E."/>
            <person name="Kuo A."/>
            <person name="Drula E."/>
            <person name="Varga T."/>
            <person name="Kohler A."/>
            <person name="Feng B."/>
            <person name="Cao Y."/>
            <person name="Lipzen A."/>
            <person name="Daum C."/>
            <person name="Hundley H."/>
            <person name="Pangilinan J."/>
            <person name="Johnson J."/>
            <person name="Barry K."/>
            <person name="LaButti K."/>
            <person name="Ng V."/>
            <person name="Ahrendt S."/>
            <person name="Min B."/>
            <person name="Choi I.G."/>
            <person name="Park H."/>
            <person name="Plett J.M."/>
            <person name="Magnuson J."/>
            <person name="Spatafora J.W."/>
            <person name="Nagy L.G."/>
            <person name="Henrissat B."/>
            <person name="Grigoriev I.V."/>
            <person name="Yang Z.L."/>
            <person name="Xu J."/>
            <person name="Martin F.M."/>
        </authorList>
    </citation>
    <scope>NUCLEOTIDE SEQUENCE</scope>
    <source>
        <strain evidence="1">KKN 215</strain>
    </source>
</reference>
<dbReference type="AlphaFoldDB" id="A0A8K0XPF0"/>